<protein>
    <submittedName>
        <fullName evidence="1">Uncharacterized protein</fullName>
    </submittedName>
</protein>
<evidence type="ECO:0000313" key="1">
    <source>
        <dbReference type="EMBL" id="DAD19566.1"/>
    </source>
</evidence>
<accession>A0A822XKU6</accession>
<dbReference type="PANTHER" id="PTHR33116:SF86">
    <property type="entry name" value="REVERSE TRANSCRIPTASE DOMAIN-CONTAINING PROTEIN"/>
    <property type="match status" value="1"/>
</dbReference>
<proteinExistence type="predicted"/>
<dbReference type="EMBL" id="DUZY01000001">
    <property type="protein sequence ID" value="DAD19566.1"/>
    <property type="molecule type" value="Genomic_DNA"/>
</dbReference>
<evidence type="ECO:0000313" key="2">
    <source>
        <dbReference type="Proteomes" id="UP000607653"/>
    </source>
</evidence>
<gene>
    <name evidence="1" type="ORF">HUJ06_021029</name>
</gene>
<keyword evidence="2" id="KW-1185">Reference proteome</keyword>
<dbReference type="AlphaFoldDB" id="A0A822XKU6"/>
<reference evidence="1 2" key="1">
    <citation type="journal article" date="2020" name="Mol. Biol. Evol.">
        <title>Distinct Expression and Methylation Patterns for Genes with Different Fates following a Single Whole-Genome Duplication in Flowering Plants.</title>
        <authorList>
            <person name="Shi T."/>
            <person name="Rahmani R.S."/>
            <person name="Gugger P.F."/>
            <person name="Wang M."/>
            <person name="Li H."/>
            <person name="Zhang Y."/>
            <person name="Li Z."/>
            <person name="Wang Q."/>
            <person name="Van de Peer Y."/>
            <person name="Marchal K."/>
            <person name="Chen J."/>
        </authorList>
    </citation>
    <scope>NUCLEOTIDE SEQUENCE [LARGE SCALE GENOMIC DNA]</scope>
    <source>
        <tissue evidence="1">Leaf</tissue>
    </source>
</reference>
<name>A0A822XKU6_NELNU</name>
<sequence length="112" mass="12967">MLARNIRVRASNNLDKYLGLLVFSGRVTKHTFHYVVDYVQTKLSRWKANTLSLADRLVFLQSTLSSIPLHAMQIFCLPSSTCQDVDKARRKFFCEEVLLITRNCISLNGRRF</sequence>
<dbReference type="PANTHER" id="PTHR33116">
    <property type="entry name" value="REVERSE TRANSCRIPTASE ZINC-BINDING DOMAIN-CONTAINING PROTEIN-RELATED-RELATED"/>
    <property type="match status" value="1"/>
</dbReference>
<organism evidence="1 2">
    <name type="scientific">Nelumbo nucifera</name>
    <name type="common">Sacred lotus</name>
    <dbReference type="NCBI Taxonomy" id="4432"/>
    <lineage>
        <taxon>Eukaryota</taxon>
        <taxon>Viridiplantae</taxon>
        <taxon>Streptophyta</taxon>
        <taxon>Embryophyta</taxon>
        <taxon>Tracheophyta</taxon>
        <taxon>Spermatophyta</taxon>
        <taxon>Magnoliopsida</taxon>
        <taxon>Proteales</taxon>
        <taxon>Nelumbonaceae</taxon>
        <taxon>Nelumbo</taxon>
    </lineage>
</organism>
<comment type="caution">
    <text evidence="1">The sequence shown here is derived from an EMBL/GenBank/DDBJ whole genome shotgun (WGS) entry which is preliminary data.</text>
</comment>
<dbReference type="Proteomes" id="UP000607653">
    <property type="component" value="Unassembled WGS sequence"/>
</dbReference>